<dbReference type="PIRSF" id="PIRSF005902">
    <property type="entry name" value="DNase_TatD"/>
    <property type="match status" value="1"/>
</dbReference>
<feature type="region of interest" description="Disordered" evidence="2">
    <location>
        <begin position="206"/>
        <end position="239"/>
    </location>
</feature>
<evidence type="ECO:0000313" key="3">
    <source>
        <dbReference type="EMBL" id="KAK9819891.1"/>
    </source>
</evidence>
<proteinExistence type="predicted"/>
<dbReference type="GO" id="GO:0016788">
    <property type="term" value="F:hydrolase activity, acting on ester bonds"/>
    <property type="evidence" value="ECO:0007669"/>
    <property type="project" value="InterPro"/>
</dbReference>
<evidence type="ECO:0000256" key="1">
    <source>
        <dbReference type="PIRSR" id="PIRSR005902-1"/>
    </source>
</evidence>
<keyword evidence="1" id="KW-0479">Metal-binding</keyword>
<name>A0AAW1QF98_9CHLO</name>
<dbReference type="SUPFAM" id="SSF51556">
    <property type="entry name" value="Metallo-dependent hydrolases"/>
    <property type="match status" value="1"/>
</dbReference>
<feature type="binding site" evidence="1">
    <location>
        <position position="207"/>
    </location>
    <ligand>
        <name>a divalent metal cation</name>
        <dbReference type="ChEBI" id="CHEBI:60240"/>
        <label>1</label>
    </ligand>
</feature>
<dbReference type="Proteomes" id="UP001489004">
    <property type="component" value="Unassembled WGS sequence"/>
</dbReference>
<feature type="binding site" evidence="1">
    <location>
        <position position="131"/>
    </location>
    <ligand>
        <name>a divalent metal cation</name>
        <dbReference type="ChEBI" id="CHEBI:60240"/>
        <label>2</label>
    </ligand>
</feature>
<comment type="caution">
    <text evidence="3">The sequence shown here is derived from an EMBL/GenBank/DDBJ whole genome shotgun (WGS) entry which is preliminary data.</text>
</comment>
<organism evidence="3 4">
    <name type="scientific">[Myrmecia] bisecta</name>
    <dbReference type="NCBI Taxonomy" id="41462"/>
    <lineage>
        <taxon>Eukaryota</taxon>
        <taxon>Viridiplantae</taxon>
        <taxon>Chlorophyta</taxon>
        <taxon>core chlorophytes</taxon>
        <taxon>Trebouxiophyceae</taxon>
        <taxon>Trebouxiales</taxon>
        <taxon>Trebouxiaceae</taxon>
        <taxon>Myrmecia</taxon>
    </lineage>
</organism>
<dbReference type="PANTHER" id="PTHR47176:SF1">
    <property type="entry name" value="OS04G0577500 PROTEIN"/>
    <property type="match status" value="1"/>
</dbReference>
<dbReference type="EMBL" id="JALJOR010000003">
    <property type="protein sequence ID" value="KAK9819891.1"/>
    <property type="molecule type" value="Genomic_DNA"/>
</dbReference>
<sequence length="278" mass="30888">MSNTFIDAHCHLQDPRLSDRVDAVLRQAHEAGVQRFMVNGTREEDWAQVEELAAKYAEIIPNFGLHPWYVQSRSEQWLHRLEELLVAHPGAGLGECGLDKARGDAPMKEQEAVLRDQINLGKRLQRPISVHCVKAFGKLQEMLQQLGAFPHGLILHSWIGPAEMVRPLAAIEGVYFSLSGHITRQSHDKAAAMVAKVPLERILLETDSPDGLPSQRTTNMQPHADEHAEWSPHPADQTLNHPANIRLVLQIVAEMSGHEEAEIAAAALDNSIQLFPPG</sequence>
<feature type="binding site" evidence="1">
    <location>
        <position position="95"/>
    </location>
    <ligand>
        <name>a divalent metal cation</name>
        <dbReference type="ChEBI" id="CHEBI:60240"/>
        <label>1</label>
    </ligand>
</feature>
<dbReference type="InterPro" id="IPR001130">
    <property type="entry name" value="TatD-like"/>
</dbReference>
<feature type="binding site" evidence="1">
    <location>
        <position position="9"/>
    </location>
    <ligand>
        <name>a divalent metal cation</name>
        <dbReference type="ChEBI" id="CHEBI:60240"/>
        <label>1</label>
    </ligand>
</feature>
<keyword evidence="4" id="KW-1185">Reference proteome</keyword>
<dbReference type="PANTHER" id="PTHR47176">
    <property type="entry name" value="OSJNBA0020J04.13 PROTEIN"/>
    <property type="match status" value="1"/>
</dbReference>
<feature type="binding site" evidence="1">
    <location>
        <position position="156"/>
    </location>
    <ligand>
        <name>a divalent metal cation</name>
        <dbReference type="ChEBI" id="CHEBI:60240"/>
        <label>2</label>
    </ligand>
</feature>
<evidence type="ECO:0000313" key="4">
    <source>
        <dbReference type="Proteomes" id="UP001489004"/>
    </source>
</evidence>
<dbReference type="AlphaFoldDB" id="A0AAW1QF98"/>
<dbReference type="Pfam" id="PF01026">
    <property type="entry name" value="TatD_DNase"/>
    <property type="match status" value="1"/>
</dbReference>
<dbReference type="Gene3D" id="3.20.20.140">
    <property type="entry name" value="Metal-dependent hydrolases"/>
    <property type="match status" value="1"/>
</dbReference>
<evidence type="ECO:0000256" key="2">
    <source>
        <dbReference type="SAM" id="MobiDB-lite"/>
    </source>
</evidence>
<reference evidence="3 4" key="1">
    <citation type="journal article" date="2024" name="Nat. Commun.">
        <title>Phylogenomics reveals the evolutionary origins of lichenization in chlorophyte algae.</title>
        <authorList>
            <person name="Puginier C."/>
            <person name="Libourel C."/>
            <person name="Otte J."/>
            <person name="Skaloud P."/>
            <person name="Haon M."/>
            <person name="Grisel S."/>
            <person name="Petersen M."/>
            <person name="Berrin J.G."/>
            <person name="Delaux P.M."/>
            <person name="Dal Grande F."/>
            <person name="Keller J."/>
        </authorList>
    </citation>
    <scope>NUCLEOTIDE SEQUENCE [LARGE SCALE GENOMIC DNA]</scope>
    <source>
        <strain evidence="3 4">SAG 2043</strain>
    </source>
</reference>
<dbReference type="CDD" id="cd01310">
    <property type="entry name" value="TatD_DNAse"/>
    <property type="match status" value="1"/>
</dbReference>
<feature type="binding site" evidence="1">
    <location>
        <position position="11"/>
    </location>
    <ligand>
        <name>a divalent metal cation</name>
        <dbReference type="ChEBI" id="CHEBI:60240"/>
        <label>1</label>
    </ligand>
</feature>
<protein>
    <submittedName>
        <fullName evidence="3">Uncharacterized protein</fullName>
    </submittedName>
</protein>
<gene>
    <name evidence="3" type="ORF">WJX72_003684</name>
</gene>
<accession>A0AAW1QF98</accession>
<dbReference type="InterPro" id="IPR032466">
    <property type="entry name" value="Metal_Hydrolase"/>
</dbReference>
<dbReference type="GO" id="GO:0046872">
    <property type="term" value="F:metal ion binding"/>
    <property type="evidence" value="ECO:0007669"/>
    <property type="project" value="UniProtKB-KW"/>
</dbReference>